<reference evidence="2 3" key="1">
    <citation type="submission" date="2016-10" db="EMBL/GenBank/DDBJ databases">
        <authorList>
            <person name="de Groot N.N."/>
        </authorList>
    </citation>
    <scope>NUCLEOTIDE SEQUENCE [LARGE SCALE GENOMIC DNA]</scope>
    <source>
        <strain evidence="2 3">DSM 25186</strain>
    </source>
</reference>
<dbReference type="Proteomes" id="UP000198510">
    <property type="component" value="Unassembled WGS sequence"/>
</dbReference>
<accession>A0A1G8XMI7</accession>
<dbReference type="InterPro" id="IPR037401">
    <property type="entry name" value="SnoaL-like"/>
</dbReference>
<organism evidence="2 3">
    <name type="scientific">Catalinimonas alkaloidigena</name>
    <dbReference type="NCBI Taxonomy" id="1075417"/>
    <lineage>
        <taxon>Bacteria</taxon>
        <taxon>Pseudomonadati</taxon>
        <taxon>Bacteroidota</taxon>
        <taxon>Cytophagia</taxon>
        <taxon>Cytophagales</taxon>
        <taxon>Catalimonadaceae</taxon>
        <taxon>Catalinimonas</taxon>
    </lineage>
</organism>
<sequence length="163" mass="19024">MHPNAQLLHTFYTAFQQKDSKTMQACYADQATFHDEAFPHLNAGQVRAMWEMLCRNARDFHLEYRNVQAEDITGHAEWTATYTFSATGRKVVNVVRSEFTFEKGKIVQQRDRFDFPRWARQAFGLTGLLMGGTGFFQRKVQEKAMHNLHEFMSRRKDEAKPLA</sequence>
<protein>
    <submittedName>
        <fullName evidence="2">Ketosteroid isomerase-related protein</fullName>
    </submittedName>
</protein>
<feature type="domain" description="SnoaL-like" evidence="1">
    <location>
        <begin position="10"/>
        <end position="108"/>
    </location>
</feature>
<evidence type="ECO:0000313" key="3">
    <source>
        <dbReference type="Proteomes" id="UP000198510"/>
    </source>
</evidence>
<dbReference type="Pfam" id="PF12680">
    <property type="entry name" value="SnoaL_2"/>
    <property type="match status" value="1"/>
</dbReference>
<keyword evidence="2" id="KW-0413">Isomerase</keyword>
<dbReference type="EMBL" id="FNFO01000001">
    <property type="protein sequence ID" value="SDJ91872.1"/>
    <property type="molecule type" value="Genomic_DNA"/>
</dbReference>
<proteinExistence type="predicted"/>
<dbReference type="InterPro" id="IPR032710">
    <property type="entry name" value="NTF2-like_dom_sf"/>
</dbReference>
<dbReference type="GO" id="GO:0016853">
    <property type="term" value="F:isomerase activity"/>
    <property type="evidence" value="ECO:0007669"/>
    <property type="project" value="UniProtKB-KW"/>
</dbReference>
<evidence type="ECO:0000259" key="1">
    <source>
        <dbReference type="Pfam" id="PF12680"/>
    </source>
</evidence>
<dbReference type="OrthoDB" id="391735at2"/>
<keyword evidence="3" id="KW-1185">Reference proteome</keyword>
<dbReference type="AlphaFoldDB" id="A0A1G8XMI7"/>
<dbReference type="STRING" id="1075417.SAMN05421823_101420"/>
<name>A0A1G8XMI7_9BACT</name>
<gene>
    <name evidence="2" type="ORF">SAMN05421823_101420</name>
</gene>
<dbReference type="SUPFAM" id="SSF54427">
    <property type="entry name" value="NTF2-like"/>
    <property type="match status" value="1"/>
</dbReference>
<dbReference type="RefSeq" id="WP_089678432.1">
    <property type="nucleotide sequence ID" value="NZ_FNFO01000001.1"/>
</dbReference>
<dbReference type="Gene3D" id="3.10.450.50">
    <property type="match status" value="1"/>
</dbReference>
<evidence type="ECO:0000313" key="2">
    <source>
        <dbReference type="EMBL" id="SDJ91872.1"/>
    </source>
</evidence>